<keyword evidence="3" id="KW-0645">Protease</keyword>
<sequence>MIIFGQILGGFLIPVIYNQFDNLSSILNLSPNFANLFLEHILLTLPTILMVFLWVKFIEKRKFSSIGFASNNFIIKYLKGFFIGLVMMTSTVALLYLFGSVTVDNTPRQAIGTLALSNVLLIIPAWMIQSANEEIVIRGWLMNVLGAKYTPVVGLIVSSVFFGVVHLANPGITFIAVLNIILVGLFLGMYVIKTNDLWGVCGIHAAWNFSQGNVFGFEVSGGKALIGSIFDLKLRGSEIVSGGIFGPEAGICATIVLTICAIIIAINLKNKKILND</sequence>
<feature type="transmembrane region" description="Helical" evidence="1">
    <location>
        <begin position="37"/>
        <end position="57"/>
    </location>
</feature>
<evidence type="ECO:0000256" key="1">
    <source>
        <dbReference type="SAM" id="Phobius"/>
    </source>
</evidence>
<feature type="transmembrane region" description="Helical" evidence="1">
    <location>
        <begin position="249"/>
        <end position="268"/>
    </location>
</feature>
<dbReference type="Proteomes" id="UP000573963">
    <property type="component" value="Unassembled WGS sequence"/>
</dbReference>
<protein>
    <submittedName>
        <fullName evidence="3">CPBP family intramembrane metalloprotease</fullName>
    </submittedName>
</protein>
<dbReference type="PANTHER" id="PTHR39430:SF1">
    <property type="entry name" value="PROTEASE"/>
    <property type="match status" value="1"/>
</dbReference>
<proteinExistence type="predicted"/>
<gene>
    <name evidence="3" type="ORF">HF875_02515</name>
</gene>
<feature type="domain" description="CAAX prenyl protease 2/Lysostaphin resistance protein A-like" evidence="2">
    <location>
        <begin position="118"/>
        <end position="209"/>
    </location>
</feature>
<evidence type="ECO:0000313" key="4">
    <source>
        <dbReference type="Proteomes" id="UP000573963"/>
    </source>
</evidence>
<comment type="caution">
    <text evidence="3">The sequence shown here is derived from an EMBL/GenBank/DDBJ whole genome shotgun (WGS) entry which is preliminary data.</text>
</comment>
<organism evidence="3 4">
    <name type="scientific">Paraclostridium bifermentans</name>
    <name type="common">Clostridium bifermentans</name>
    <dbReference type="NCBI Taxonomy" id="1490"/>
    <lineage>
        <taxon>Bacteria</taxon>
        <taxon>Bacillati</taxon>
        <taxon>Bacillota</taxon>
        <taxon>Clostridia</taxon>
        <taxon>Peptostreptococcales</taxon>
        <taxon>Peptostreptococcaceae</taxon>
        <taxon>Paraclostridium</taxon>
    </lineage>
</organism>
<dbReference type="GO" id="GO:0008237">
    <property type="term" value="F:metallopeptidase activity"/>
    <property type="evidence" value="ECO:0007669"/>
    <property type="project" value="UniProtKB-KW"/>
</dbReference>
<evidence type="ECO:0000313" key="3">
    <source>
        <dbReference type="EMBL" id="NME08374.1"/>
    </source>
</evidence>
<feature type="transmembrane region" description="Helical" evidence="1">
    <location>
        <begin position="140"/>
        <end position="165"/>
    </location>
</feature>
<evidence type="ECO:0000259" key="2">
    <source>
        <dbReference type="Pfam" id="PF02517"/>
    </source>
</evidence>
<dbReference type="PANTHER" id="PTHR39430">
    <property type="entry name" value="MEMBRANE-ASSOCIATED PROTEASE-RELATED"/>
    <property type="match status" value="1"/>
</dbReference>
<feature type="transmembrane region" description="Helical" evidence="1">
    <location>
        <begin position="171"/>
        <end position="192"/>
    </location>
</feature>
<accession>A0AA44DIN4</accession>
<feature type="transmembrane region" description="Helical" evidence="1">
    <location>
        <begin position="110"/>
        <end position="128"/>
    </location>
</feature>
<keyword evidence="3" id="KW-0482">Metalloprotease</keyword>
<keyword evidence="1" id="KW-0472">Membrane</keyword>
<keyword evidence="1" id="KW-1133">Transmembrane helix</keyword>
<dbReference type="Pfam" id="PF02517">
    <property type="entry name" value="Rce1-like"/>
    <property type="match status" value="1"/>
</dbReference>
<name>A0AA44DIN4_PARBF</name>
<dbReference type="EMBL" id="JABAFD010000001">
    <property type="protein sequence ID" value="NME08374.1"/>
    <property type="molecule type" value="Genomic_DNA"/>
</dbReference>
<dbReference type="AlphaFoldDB" id="A0AA44DIN4"/>
<keyword evidence="1" id="KW-0812">Transmembrane</keyword>
<dbReference type="GO" id="GO:0004175">
    <property type="term" value="F:endopeptidase activity"/>
    <property type="evidence" value="ECO:0007669"/>
    <property type="project" value="UniProtKB-ARBA"/>
</dbReference>
<reference evidence="3 4" key="1">
    <citation type="submission" date="2020-04" db="EMBL/GenBank/DDBJ databases">
        <authorList>
            <person name="Hitch T.C.A."/>
            <person name="Wylensek D."/>
            <person name="Clavel T."/>
        </authorList>
    </citation>
    <scope>NUCLEOTIDE SEQUENCE [LARGE SCALE GENOMIC DNA]</scope>
    <source>
        <strain evidence="3 4">Med78_4-601-WT-2</strain>
    </source>
</reference>
<dbReference type="GO" id="GO:0080120">
    <property type="term" value="P:CAAX-box protein maturation"/>
    <property type="evidence" value="ECO:0007669"/>
    <property type="project" value="UniProtKB-ARBA"/>
</dbReference>
<keyword evidence="3" id="KW-0378">Hydrolase</keyword>
<feature type="transmembrane region" description="Helical" evidence="1">
    <location>
        <begin position="77"/>
        <end position="98"/>
    </location>
</feature>
<dbReference type="InterPro" id="IPR003675">
    <property type="entry name" value="Rce1/LyrA-like_dom"/>
</dbReference>